<evidence type="ECO:0000256" key="2">
    <source>
        <dbReference type="ARBA" id="ARBA00022741"/>
    </source>
</evidence>
<gene>
    <name evidence="10" type="ORF">BC938DRAFT_477535</name>
</gene>
<evidence type="ECO:0000256" key="3">
    <source>
        <dbReference type="ARBA" id="ARBA00022840"/>
    </source>
</evidence>
<comment type="caution">
    <text evidence="10">The sequence shown here is derived from an EMBL/GenBank/DDBJ whole genome shotgun (WGS) entry which is preliminary data.</text>
</comment>
<dbReference type="PROSITE" id="PS00674">
    <property type="entry name" value="AAA"/>
    <property type="match status" value="1"/>
</dbReference>
<dbReference type="GO" id="GO:0016853">
    <property type="term" value="F:isomerase activity"/>
    <property type="evidence" value="ECO:0007669"/>
    <property type="project" value="UniProtKB-KW"/>
</dbReference>
<feature type="domain" description="AAA ATPase AAA+ lid" evidence="9">
    <location>
        <begin position="113"/>
        <end position="146"/>
    </location>
</feature>
<evidence type="ECO:0000256" key="5">
    <source>
        <dbReference type="ARBA" id="ARBA00023235"/>
    </source>
</evidence>
<dbReference type="AlphaFoldDB" id="A0A433QP94"/>
<dbReference type="InterPro" id="IPR003960">
    <property type="entry name" value="ATPase_AAA_CS"/>
</dbReference>
<dbReference type="FunFam" id="1.10.8.60:FF:000022">
    <property type="entry name" value="Fidgetin like 1"/>
    <property type="match status" value="1"/>
</dbReference>
<accession>A0A433QP94</accession>
<dbReference type="EMBL" id="RBNJ01002812">
    <property type="protein sequence ID" value="RUS31577.1"/>
    <property type="molecule type" value="Genomic_DNA"/>
</dbReference>
<dbReference type="GO" id="GO:0000226">
    <property type="term" value="P:microtubule cytoskeleton organization"/>
    <property type="evidence" value="ECO:0007669"/>
    <property type="project" value="UniProtKB-ARBA"/>
</dbReference>
<keyword evidence="2 6" id="KW-0547">Nucleotide-binding</keyword>
<dbReference type="Proteomes" id="UP000274822">
    <property type="component" value="Unassembled WGS sequence"/>
</dbReference>
<dbReference type="PANTHER" id="PTHR23074:SF86">
    <property type="entry name" value="SPASTIN"/>
    <property type="match status" value="1"/>
</dbReference>
<name>A0A433QP94_9FUNG</name>
<dbReference type="GO" id="GO:0005874">
    <property type="term" value="C:microtubule"/>
    <property type="evidence" value="ECO:0007669"/>
    <property type="project" value="UniProtKB-KW"/>
</dbReference>
<evidence type="ECO:0000259" key="7">
    <source>
        <dbReference type="Pfam" id="PF00004"/>
    </source>
</evidence>
<evidence type="ECO:0008006" key="12">
    <source>
        <dbReference type="Google" id="ProtNLM"/>
    </source>
</evidence>
<evidence type="ECO:0000259" key="8">
    <source>
        <dbReference type="Pfam" id="PF09336"/>
    </source>
</evidence>
<evidence type="ECO:0000256" key="1">
    <source>
        <dbReference type="ARBA" id="ARBA00022701"/>
    </source>
</evidence>
<feature type="domain" description="ATPase AAA-type core" evidence="7">
    <location>
        <begin position="2"/>
        <end position="87"/>
    </location>
</feature>
<sequence>MVRALFATARELQPSIIFIDEVDSILTERKESEHEASRRLKTEFLLQFDGTASETTDRVLVMAATNRPQELDDAAIRRFPKRIYIPLPDSETRSALLGNLLKGQDFSISKGELKQLVKLTEGYSGSDMSELAKEAALGPLRELGDSLLDIPADDVRPIEFRDFRGALSTIRTSVPQESLRAFEKWNDKFGKTGV</sequence>
<dbReference type="InterPro" id="IPR003959">
    <property type="entry name" value="ATPase_AAA_core"/>
</dbReference>
<dbReference type="Pfam" id="PF09336">
    <property type="entry name" value="Vps4_C"/>
    <property type="match status" value="1"/>
</dbReference>
<dbReference type="Pfam" id="PF17862">
    <property type="entry name" value="AAA_lid_3"/>
    <property type="match status" value="1"/>
</dbReference>
<dbReference type="InterPro" id="IPR027417">
    <property type="entry name" value="P-loop_NTPase"/>
</dbReference>
<keyword evidence="4" id="KW-0472">Membrane</keyword>
<dbReference type="InterPro" id="IPR041569">
    <property type="entry name" value="AAA_lid_3"/>
</dbReference>
<dbReference type="Gene3D" id="3.40.50.300">
    <property type="entry name" value="P-loop containing nucleotide triphosphate hydrolases"/>
    <property type="match status" value="1"/>
</dbReference>
<evidence type="ECO:0000259" key="9">
    <source>
        <dbReference type="Pfam" id="PF17862"/>
    </source>
</evidence>
<organism evidence="10 11">
    <name type="scientific">Jimgerdemannia flammicorona</name>
    <dbReference type="NCBI Taxonomy" id="994334"/>
    <lineage>
        <taxon>Eukaryota</taxon>
        <taxon>Fungi</taxon>
        <taxon>Fungi incertae sedis</taxon>
        <taxon>Mucoromycota</taxon>
        <taxon>Mucoromycotina</taxon>
        <taxon>Endogonomycetes</taxon>
        <taxon>Endogonales</taxon>
        <taxon>Endogonaceae</taxon>
        <taxon>Jimgerdemannia</taxon>
    </lineage>
</organism>
<keyword evidence="1" id="KW-0493">Microtubule</keyword>
<dbReference type="GO" id="GO:0005524">
    <property type="term" value="F:ATP binding"/>
    <property type="evidence" value="ECO:0007669"/>
    <property type="project" value="UniProtKB-KW"/>
</dbReference>
<keyword evidence="11" id="KW-1185">Reference proteome</keyword>
<dbReference type="Pfam" id="PF00004">
    <property type="entry name" value="AAA"/>
    <property type="match status" value="1"/>
</dbReference>
<evidence type="ECO:0000313" key="10">
    <source>
        <dbReference type="EMBL" id="RUS31577.1"/>
    </source>
</evidence>
<comment type="similarity">
    <text evidence="6">Belongs to the AAA ATPase family.</text>
</comment>
<evidence type="ECO:0000313" key="11">
    <source>
        <dbReference type="Proteomes" id="UP000274822"/>
    </source>
</evidence>
<dbReference type="GO" id="GO:0016887">
    <property type="term" value="F:ATP hydrolysis activity"/>
    <property type="evidence" value="ECO:0007669"/>
    <property type="project" value="InterPro"/>
</dbReference>
<evidence type="ECO:0000256" key="4">
    <source>
        <dbReference type="ARBA" id="ARBA00023136"/>
    </source>
</evidence>
<protein>
    <recommendedName>
        <fullName evidence="12">P-loop containing nucleoside triphosphate hydrolase protein</fullName>
    </recommendedName>
</protein>
<feature type="domain" description="Spastin/Vps4 C-terminal" evidence="8">
    <location>
        <begin position="147"/>
        <end position="190"/>
    </location>
</feature>
<dbReference type="InterPro" id="IPR015415">
    <property type="entry name" value="Spast_Vps4_C"/>
</dbReference>
<dbReference type="InterPro" id="IPR050304">
    <property type="entry name" value="MT-severing_AAA_ATPase"/>
</dbReference>
<dbReference type="SUPFAM" id="SSF52540">
    <property type="entry name" value="P-loop containing nucleoside triphosphate hydrolases"/>
    <property type="match status" value="1"/>
</dbReference>
<evidence type="ECO:0000256" key="6">
    <source>
        <dbReference type="RuleBase" id="RU003651"/>
    </source>
</evidence>
<dbReference type="Gene3D" id="1.10.8.60">
    <property type="match status" value="1"/>
</dbReference>
<reference evidence="10 11" key="1">
    <citation type="journal article" date="2018" name="New Phytol.">
        <title>Phylogenomics of Endogonaceae and evolution of mycorrhizas within Mucoromycota.</title>
        <authorList>
            <person name="Chang Y."/>
            <person name="Desiro A."/>
            <person name="Na H."/>
            <person name="Sandor L."/>
            <person name="Lipzen A."/>
            <person name="Clum A."/>
            <person name="Barry K."/>
            <person name="Grigoriev I.V."/>
            <person name="Martin F.M."/>
            <person name="Stajich J.E."/>
            <person name="Smith M.E."/>
            <person name="Bonito G."/>
            <person name="Spatafora J.W."/>
        </authorList>
    </citation>
    <scope>NUCLEOTIDE SEQUENCE [LARGE SCALE GENOMIC DNA]</scope>
    <source>
        <strain evidence="10 11">AD002</strain>
    </source>
</reference>
<keyword evidence="5" id="KW-0413">Isomerase</keyword>
<dbReference type="PANTHER" id="PTHR23074">
    <property type="entry name" value="AAA DOMAIN-CONTAINING"/>
    <property type="match status" value="1"/>
</dbReference>
<keyword evidence="3 6" id="KW-0067">ATP-binding</keyword>
<proteinExistence type="inferred from homology"/>